<evidence type="ECO:0000313" key="1">
    <source>
        <dbReference type="EMBL" id="MBA4466571.1"/>
    </source>
</evidence>
<organism evidence="1 2">
    <name type="scientific">Cylindrospermopsis raciborskii CS-506_A</name>
    <dbReference type="NCBI Taxonomy" id="2585140"/>
    <lineage>
        <taxon>Bacteria</taxon>
        <taxon>Bacillati</taxon>
        <taxon>Cyanobacteriota</taxon>
        <taxon>Cyanophyceae</taxon>
        <taxon>Nostocales</taxon>
        <taxon>Aphanizomenonaceae</taxon>
        <taxon>Cylindrospermopsis</taxon>
    </lineage>
</organism>
<dbReference type="Proteomes" id="UP000538075">
    <property type="component" value="Unassembled WGS sequence"/>
</dbReference>
<comment type="caution">
    <text evidence="1">The sequence shown here is derived from an EMBL/GenBank/DDBJ whole genome shotgun (WGS) entry which is preliminary data.</text>
</comment>
<dbReference type="InterPro" id="IPR020874">
    <property type="entry name" value="NAD(P)H-quinone_OxRdtase_su_N"/>
</dbReference>
<dbReference type="Pfam" id="PF11909">
    <property type="entry name" value="NdhN"/>
    <property type="match status" value="1"/>
</dbReference>
<proteinExistence type="predicted"/>
<reference evidence="1 2" key="1">
    <citation type="journal article" date="2020" name="J. Appl. Phycol.">
        <title>Morphological changes and genome evolution in Raphidiopsis raciborskii CS-506 after 23 years in culture.</title>
        <authorList>
            <person name="Willis A."/>
            <person name="Bent S.J."/>
            <person name="Jameson I.D."/>
        </authorList>
    </citation>
    <scope>NUCLEOTIDE SEQUENCE [LARGE SCALE GENOMIC DNA]</scope>
    <source>
        <strain evidence="1 2">CS-506_A</strain>
    </source>
</reference>
<dbReference type="GO" id="GO:0016020">
    <property type="term" value="C:membrane"/>
    <property type="evidence" value="ECO:0007669"/>
    <property type="project" value="InterPro"/>
</dbReference>
<dbReference type="EMBL" id="VDFG01000938">
    <property type="protein sequence ID" value="MBA4466571.1"/>
    <property type="molecule type" value="Genomic_DNA"/>
</dbReference>
<gene>
    <name evidence="1" type="primary">ndhN</name>
    <name evidence="1" type="ORF">FHK98_14165</name>
</gene>
<feature type="non-terminal residue" evidence="1">
    <location>
        <position position="1"/>
    </location>
</feature>
<accession>A0A838WLN1</accession>
<dbReference type="GO" id="GO:0016655">
    <property type="term" value="F:oxidoreductase activity, acting on NAD(P)H, quinone or similar compound as acceptor"/>
    <property type="evidence" value="ECO:0007669"/>
    <property type="project" value="InterPro"/>
</dbReference>
<sequence length="36" mass="4120">GLLLWVIEGNILSDQEVEYFTNLPREYMLGGIPLLI</sequence>
<name>A0A838WLN1_9CYAN</name>
<protein>
    <submittedName>
        <fullName evidence="1">NAD(P)H-quinone oxidoreductase subunit N</fullName>
    </submittedName>
</protein>
<evidence type="ECO:0000313" key="2">
    <source>
        <dbReference type="Proteomes" id="UP000538075"/>
    </source>
</evidence>
<dbReference type="AlphaFoldDB" id="A0A838WLN1"/>